<dbReference type="Pfam" id="PF00132">
    <property type="entry name" value="Hexapep"/>
    <property type="match status" value="1"/>
</dbReference>
<dbReference type="GO" id="GO:0008780">
    <property type="term" value="F:acyl-[acyl-carrier-protein]-UDP-N-acetylglucosamine O-acyltransferase activity"/>
    <property type="evidence" value="ECO:0007669"/>
    <property type="project" value="InterPro"/>
</dbReference>
<gene>
    <name evidence="1" type="ORF">METZ01_LOCUS398575</name>
</gene>
<evidence type="ECO:0000313" key="1">
    <source>
        <dbReference type="EMBL" id="SVD45721.1"/>
    </source>
</evidence>
<dbReference type="PANTHER" id="PTHR43480:SF1">
    <property type="entry name" value="ACYL-[ACYL-CARRIER-PROTEIN]--UDP-N-ACETYLGLUCOSAMINE O-ACYLTRANSFERASE, MITOCHONDRIAL-RELATED"/>
    <property type="match status" value="1"/>
</dbReference>
<reference evidence="1" key="1">
    <citation type="submission" date="2018-05" db="EMBL/GenBank/DDBJ databases">
        <authorList>
            <person name="Lanie J.A."/>
            <person name="Ng W.-L."/>
            <person name="Kazmierczak K.M."/>
            <person name="Andrzejewski T.M."/>
            <person name="Davidsen T.M."/>
            <person name="Wayne K.J."/>
            <person name="Tettelin H."/>
            <person name="Glass J.I."/>
            <person name="Rusch D."/>
            <person name="Podicherti R."/>
            <person name="Tsui H.-C.T."/>
            <person name="Winkler M.E."/>
        </authorList>
    </citation>
    <scope>NUCLEOTIDE SEQUENCE</scope>
</reference>
<dbReference type="SUPFAM" id="SSF51161">
    <property type="entry name" value="Trimeric LpxA-like enzymes"/>
    <property type="match status" value="1"/>
</dbReference>
<proteinExistence type="predicted"/>
<evidence type="ECO:0008006" key="2">
    <source>
        <dbReference type="Google" id="ProtNLM"/>
    </source>
</evidence>
<dbReference type="AlphaFoldDB" id="A0A382VIJ4"/>
<accession>A0A382VIJ4</accession>
<dbReference type="Gene3D" id="2.160.10.10">
    <property type="entry name" value="Hexapeptide repeat proteins"/>
    <property type="match status" value="1"/>
</dbReference>
<dbReference type="PANTHER" id="PTHR43480">
    <property type="entry name" value="ACYL-[ACYL-CARRIER-PROTEIN]--UDP-N-ACETYLGLUCOSAMINE O-ACYLTRANSFERASE"/>
    <property type="match status" value="1"/>
</dbReference>
<dbReference type="InterPro" id="IPR010137">
    <property type="entry name" value="Lipid_A_LpxA"/>
</dbReference>
<feature type="non-terminal residue" evidence="1">
    <location>
        <position position="135"/>
    </location>
</feature>
<dbReference type="InterPro" id="IPR011004">
    <property type="entry name" value="Trimer_LpxA-like_sf"/>
</dbReference>
<dbReference type="InterPro" id="IPR001451">
    <property type="entry name" value="Hexapep"/>
</dbReference>
<sequence>MAESIHETAIVATGAKLGSGIKVGPYAIVEEGVEFGDDCSVEAHAIVKSGTVLAEGCRVGHFAVVGGDPQYLAFDPTTSSGVSVGKGARIGEGVTIHRSIKEGENTFVGDSVFLMGYSHVAHDCVVGDHATVANG</sequence>
<name>A0A382VIJ4_9ZZZZ</name>
<dbReference type="EMBL" id="UINC01151863">
    <property type="protein sequence ID" value="SVD45721.1"/>
    <property type="molecule type" value="Genomic_DNA"/>
</dbReference>
<dbReference type="GO" id="GO:0008610">
    <property type="term" value="P:lipid biosynthetic process"/>
    <property type="evidence" value="ECO:0007669"/>
    <property type="project" value="InterPro"/>
</dbReference>
<protein>
    <recommendedName>
        <fullName evidence="2">UDP N-acetylglucosamine O-acyltransferase C-terminal domain-containing protein</fullName>
    </recommendedName>
</protein>
<organism evidence="1">
    <name type="scientific">marine metagenome</name>
    <dbReference type="NCBI Taxonomy" id="408172"/>
    <lineage>
        <taxon>unclassified sequences</taxon>
        <taxon>metagenomes</taxon>
        <taxon>ecological metagenomes</taxon>
    </lineage>
</organism>